<dbReference type="Pfam" id="PF01882">
    <property type="entry name" value="DUF58"/>
    <property type="match status" value="1"/>
</dbReference>
<name>A0ABU3SNM5_9MICO</name>
<keyword evidence="1" id="KW-0472">Membrane</keyword>
<proteinExistence type="predicted"/>
<keyword evidence="1" id="KW-1133">Transmembrane helix</keyword>
<dbReference type="InterPro" id="IPR002881">
    <property type="entry name" value="DUF58"/>
</dbReference>
<feature type="domain" description="DUF58" evidence="2">
    <location>
        <begin position="209"/>
        <end position="255"/>
    </location>
</feature>
<dbReference type="RefSeq" id="WP_316004727.1">
    <property type="nucleotide sequence ID" value="NZ_JAWDIT010000004.1"/>
</dbReference>
<protein>
    <submittedName>
        <fullName evidence="3">DUF58 domain-containing protein</fullName>
    </submittedName>
</protein>
<keyword evidence="4" id="KW-1185">Reference proteome</keyword>
<gene>
    <name evidence="3" type="ORF">RWH44_11860</name>
</gene>
<sequence length="418" mass="42952">MRARARRFWPFTVRGTGALLLAVAAFVIAQRAGIPELLYFATLLVALLAASAIALLLTRGSGAVARVVSPEVPEVGGSATVTVRAGIHSALPTAPGRWRDALPSGLSGAAEGASPTISSSLSGSASTIEVRYEVTGAARGVHAVGPFEVTTTDPFGLVRRRIALGRTTPVTVAPTVHDLAALPGASGEAGGSRQTTTLQIGQGADNLVARPYAPGDSMRRIHWRATAHRDTLMVRQEEQESSPAATVVLDRALSRWSPQAAHAPGGDAAFETAVSACVSAVARLVHEGYTVDVVDSDGHLLADPVEGGDDVDARATAAGFASLRARPDDAARRVVPATAAALTGPVIVVTGALDADDRAGLGAVAQRSALPVLLVVAERAELERLRAGGWRAAQVLPGGDVAAAWDDAIEQGYARVGR</sequence>
<evidence type="ECO:0000313" key="3">
    <source>
        <dbReference type="EMBL" id="MDU0346394.1"/>
    </source>
</evidence>
<dbReference type="Proteomes" id="UP001261125">
    <property type="component" value="Unassembled WGS sequence"/>
</dbReference>
<feature type="transmembrane region" description="Helical" evidence="1">
    <location>
        <begin position="39"/>
        <end position="57"/>
    </location>
</feature>
<keyword evidence="1" id="KW-0812">Transmembrane</keyword>
<evidence type="ECO:0000313" key="4">
    <source>
        <dbReference type="Proteomes" id="UP001261125"/>
    </source>
</evidence>
<evidence type="ECO:0000259" key="2">
    <source>
        <dbReference type="Pfam" id="PF01882"/>
    </source>
</evidence>
<dbReference type="EMBL" id="JAWDIT010000004">
    <property type="protein sequence ID" value="MDU0346394.1"/>
    <property type="molecule type" value="Genomic_DNA"/>
</dbReference>
<evidence type="ECO:0000256" key="1">
    <source>
        <dbReference type="SAM" id="Phobius"/>
    </source>
</evidence>
<dbReference type="PANTHER" id="PTHR34351">
    <property type="entry name" value="SLR1927 PROTEIN-RELATED"/>
    <property type="match status" value="1"/>
</dbReference>
<accession>A0ABU3SNM5</accession>
<comment type="caution">
    <text evidence="3">The sequence shown here is derived from an EMBL/GenBank/DDBJ whole genome shotgun (WGS) entry which is preliminary data.</text>
</comment>
<reference evidence="3 4" key="1">
    <citation type="submission" date="2023-09" db="EMBL/GenBank/DDBJ databases">
        <title>Microbacterium fusihabitans sp. nov., Microbacterium phycihabitans sp. nov., and Microbacterium cervinum sp. nov., isolated from dried seaweeds of beach.</title>
        <authorList>
            <person name="Lee S.D."/>
        </authorList>
    </citation>
    <scope>NUCLEOTIDE SEQUENCE [LARGE SCALE GENOMIC DNA]</scope>
    <source>
        <strain evidence="3 4">KSW2-29</strain>
    </source>
</reference>
<organism evidence="3 4">
    <name type="scientific">Microbacterium phycohabitans</name>
    <dbReference type="NCBI Taxonomy" id="3075993"/>
    <lineage>
        <taxon>Bacteria</taxon>
        <taxon>Bacillati</taxon>
        <taxon>Actinomycetota</taxon>
        <taxon>Actinomycetes</taxon>
        <taxon>Micrococcales</taxon>
        <taxon>Microbacteriaceae</taxon>
        <taxon>Microbacterium</taxon>
    </lineage>
</organism>
<dbReference type="PANTHER" id="PTHR34351:SF1">
    <property type="entry name" value="SLR1927 PROTEIN"/>
    <property type="match status" value="1"/>
</dbReference>